<dbReference type="NCBIfam" id="TIGR04353">
    <property type="entry name" value="PqqD_rel_X"/>
    <property type="match status" value="1"/>
</dbReference>
<reference evidence="1 2" key="1">
    <citation type="submission" date="2017-05" db="EMBL/GenBank/DDBJ databases">
        <authorList>
            <person name="Varghese N."/>
            <person name="Submissions S."/>
        </authorList>
    </citation>
    <scope>NUCLEOTIDE SEQUENCE [LARGE SCALE GENOMIC DNA]</scope>
    <source>
        <strain evidence="1 2">DSM 26001</strain>
    </source>
</reference>
<dbReference type="RefSeq" id="WP_283443652.1">
    <property type="nucleotide sequence ID" value="NZ_FXUL01000015.1"/>
</dbReference>
<proteinExistence type="predicted"/>
<dbReference type="InterPro" id="IPR008792">
    <property type="entry name" value="PQQD"/>
</dbReference>
<sequence>MKWKLRDGQSLRMLAGQDESVVYNDHSGDTHLLSAIAIAFLQHLRKSPDNLAGICAALANDWEFESDDELQQLVMSLADELDGLGLIEPCLP</sequence>
<organism evidence="1 2">
    <name type="scientific">Noviherbaspirillum suwonense</name>
    <dbReference type="NCBI Taxonomy" id="1224511"/>
    <lineage>
        <taxon>Bacteria</taxon>
        <taxon>Pseudomonadati</taxon>
        <taxon>Pseudomonadota</taxon>
        <taxon>Betaproteobacteria</taxon>
        <taxon>Burkholderiales</taxon>
        <taxon>Oxalobacteraceae</taxon>
        <taxon>Noviherbaspirillum</taxon>
    </lineage>
</organism>
<dbReference type="Proteomes" id="UP001158049">
    <property type="component" value="Unassembled WGS sequence"/>
</dbReference>
<evidence type="ECO:0000313" key="2">
    <source>
        <dbReference type="Proteomes" id="UP001158049"/>
    </source>
</evidence>
<keyword evidence="2" id="KW-1185">Reference proteome</keyword>
<dbReference type="EMBL" id="FXUL01000015">
    <property type="protein sequence ID" value="SMP69443.1"/>
    <property type="molecule type" value="Genomic_DNA"/>
</dbReference>
<evidence type="ECO:0000313" key="1">
    <source>
        <dbReference type="EMBL" id="SMP69443.1"/>
    </source>
</evidence>
<comment type="caution">
    <text evidence="1">The sequence shown here is derived from an EMBL/GenBank/DDBJ whole genome shotgun (WGS) entry which is preliminary data.</text>
</comment>
<dbReference type="Pfam" id="PF05402">
    <property type="entry name" value="PqqD"/>
    <property type="match status" value="1"/>
</dbReference>
<name>A0ABY1QFU7_9BURK</name>
<gene>
    <name evidence="1" type="ORF">SAMN06295970_11525</name>
</gene>
<dbReference type="InterPro" id="IPR027599">
    <property type="entry name" value="PqqD-rel_X"/>
</dbReference>
<protein>
    <submittedName>
        <fullName evidence="1">PqqD family protein, HPr-rel-A system</fullName>
    </submittedName>
</protein>
<accession>A0ABY1QFU7</accession>